<evidence type="ECO:0000313" key="1">
    <source>
        <dbReference type="EMBL" id="KPM41406.1"/>
    </source>
</evidence>
<dbReference type="AlphaFoldDB" id="A0A0P7BLR7"/>
<dbReference type="Proteomes" id="UP000050424">
    <property type="component" value="Unassembled WGS sequence"/>
</dbReference>
<gene>
    <name evidence="1" type="ORF">AK830_g5137</name>
</gene>
<dbReference type="EMBL" id="LKCW01000065">
    <property type="protein sequence ID" value="KPM41406.1"/>
    <property type="molecule type" value="Genomic_DNA"/>
</dbReference>
<dbReference type="OrthoDB" id="2588098at2759"/>
<name>A0A0P7BLR7_9HYPO</name>
<organism evidence="1 2">
    <name type="scientific">Neonectria ditissima</name>
    <dbReference type="NCBI Taxonomy" id="78410"/>
    <lineage>
        <taxon>Eukaryota</taxon>
        <taxon>Fungi</taxon>
        <taxon>Dikarya</taxon>
        <taxon>Ascomycota</taxon>
        <taxon>Pezizomycotina</taxon>
        <taxon>Sordariomycetes</taxon>
        <taxon>Hypocreomycetidae</taxon>
        <taxon>Hypocreales</taxon>
        <taxon>Nectriaceae</taxon>
        <taxon>Neonectria</taxon>
    </lineage>
</organism>
<proteinExistence type="predicted"/>
<comment type="caution">
    <text evidence="1">The sequence shown here is derived from an EMBL/GenBank/DDBJ whole genome shotgun (WGS) entry which is preliminary data.</text>
</comment>
<protein>
    <submittedName>
        <fullName evidence="1">Uncharacterized protein</fullName>
    </submittedName>
</protein>
<sequence>MGQHWKLVNIDKKRQLFNHAKLNLFSHGQLQLREFLLNGIAEQLVGLLRVPRWSAFNISNEDIFASKLKSATSPLVSLPQEIVDLVVSALACSGGEHVICLSLTCSYFFRLLSSSNQTLLIRDVAPWAGDRLILVGDFAEGIPAGIASDDEHREWTQLGENPLYDLPDAHVGENLPPEMPHWMRKGMVERPHMLISHVQERLKEDDGDLQLCARLMQMLTTQSHDTEPSKHQSVLRNLTTKEYILDETIAKSQFAYSLGEVLATFSLWTEEPSGTQSLGCKGIWAGHRFDIATLGEVTEEWTDLSAKAIENLARGTQRPKKDGKRS</sequence>
<evidence type="ECO:0000313" key="2">
    <source>
        <dbReference type="Proteomes" id="UP000050424"/>
    </source>
</evidence>
<reference evidence="1 2" key="1">
    <citation type="submission" date="2015-09" db="EMBL/GenBank/DDBJ databases">
        <title>Draft genome of a European isolate of the apple canker pathogen Neonectria ditissima.</title>
        <authorList>
            <person name="Gomez-Cortecero A."/>
            <person name="Harrison R.J."/>
            <person name="Armitage A.D."/>
        </authorList>
    </citation>
    <scope>NUCLEOTIDE SEQUENCE [LARGE SCALE GENOMIC DNA]</scope>
    <source>
        <strain evidence="1 2">R09/05</strain>
    </source>
</reference>
<keyword evidence="2" id="KW-1185">Reference proteome</keyword>
<accession>A0A0P7BLR7</accession>